<dbReference type="OrthoDB" id="9773047at2"/>
<dbReference type="PANTHER" id="PTHR43283">
    <property type="entry name" value="BETA-LACTAMASE-RELATED"/>
    <property type="match status" value="1"/>
</dbReference>
<name>A4C151_9FLAO</name>
<dbReference type="AlphaFoldDB" id="A4C151"/>
<evidence type="ECO:0000313" key="3">
    <source>
        <dbReference type="EMBL" id="EAR11854.1"/>
    </source>
</evidence>
<gene>
    <name evidence="3" type="ORF">PI23P_10992</name>
</gene>
<dbReference type="eggNOG" id="COG1073">
    <property type="taxonomic scope" value="Bacteria"/>
</dbReference>
<protein>
    <submittedName>
        <fullName evidence="3">Putative 6-aminohexanoate-dimer hydrolase</fullName>
    </submittedName>
</protein>
<dbReference type="Proteomes" id="UP000003053">
    <property type="component" value="Unassembled WGS sequence"/>
</dbReference>
<feature type="signal peptide" evidence="1">
    <location>
        <begin position="1"/>
        <end position="19"/>
    </location>
</feature>
<dbReference type="InterPro" id="IPR050789">
    <property type="entry name" value="Diverse_Enzym_Activities"/>
</dbReference>
<evidence type="ECO:0000313" key="4">
    <source>
        <dbReference type="Proteomes" id="UP000003053"/>
    </source>
</evidence>
<evidence type="ECO:0000256" key="1">
    <source>
        <dbReference type="SAM" id="SignalP"/>
    </source>
</evidence>
<dbReference type="InterPro" id="IPR001466">
    <property type="entry name" value="Beta-lactam-related"/>
</dbReference>
<reference evidence="3 4" key="1">
    <citation type="submission" date="2006-02" db="EMBL/GenBank/DDBJ databases">
        <authorList>
            <person name="Murray A."/>
            <person name="Staley J."/>
            <person name="Ferriera S."/>
            <person name="Johnson J."/>
            <person name="Kravitz S."/>
            <person name="Halpern A."/>
            <person name="Remington K."/>
            <person name="Beeson K."/>
            <person name="Tran B."/>
            <person name="Rogers Y.-H."/>
            <person name="Friedman R."/>
            <person name="Venter J.C."/>
        </authorList>
    </citation>
    <scope>NUCLEOTIDE SEQUENCE [LARGE SCALE GENOMIC DNA]</scope>
    <source>
        <strain evidence="3 4">23-P</strain>
    </source>
</reference>
<feature type="chain" id="PRO_5002665773" evidence="1">
    <location>
        <begin position="20"/>
        <end position="456"/>
    </location>
</feature>
<dbReference type="Pfam" id="PF00144">
    <property type="entry name" value="Beta-lactamase"/>
    <property type="match status" value="1"/>
</dbReference>
<proteinExistence type="predicted"/>
<dbReference type="InterPro" id="IPR012338">
    <property type="entry name" value="Beta-lactam/transpept-like"/>
</dbReference>
<feature type="domain" description="Beta-lactamase-related" evidence="2">
    <location>
        <begin position="160"/>
        <end position="431"/>
    </location>
</feature>
<dbReference type="PANTHER" id="PTHR43283:SF7">
    <property type="entry name" value="BETA-LACTAMASE-RELATED DOMAIN-CONTAINING PROTEIN"/>
    <property type="match status" value="1"/>
</dbReference>
<keyword evidence="1" id="KW-0732">Signal</keyword>
<organism evidence="3 4">
    <name type="scientific">Polaribacter irgensii 23-P</name>
    <dbReference type="NCBI Taxonomy" id="313594"/>
    <lineage>
        <taxon>Bacteria</taxon>
        <taxon>Pseudomonadati</taxon>
        <taxon>Bacteroidota</taxon>
        <taxon>Flavobacteriia</taxon>
        <taxon>Flavobacteriales</taxon>
        <taxon>Flavobacteriaceae</taxon>
    </lineage>
</organism>
<dbReference type="Gene3D" id="3.40.710.10">
    <property type="entry name" value="DD-peptidase/beta-lactamase superfamily"/>
    <property type="match status" value="1"/>
</dbReference>
<sequence length="456" mass="52063">MKKILLFLNLLIISSISFSQQNLNGNWQGISDDKRYVFRFTNETSFLDTPDEGWMNFPISNLTKDSDSFSMELPHISASYKGKFVDEKKIEGTFNYQGKEFKLDIERVSSIPRIPKSVFKQKESSDNQPIKKASFEETNIDPTDLKVVIDEARRYQYLHSLLIVKNGKLISENYFGDLDQNTMFNIKSINKSILSALIGIAIKEGFIKNVNELVLDILNDVTIKNDVTAKKELTIKHLLTMQSGLDYSENRYPFGSDPVFNSDNWVEATLNLPLKNKPGTIKNYATPNTHLLSAILTKRTKMSTLEFANKYLFKPLGIEGAYWSKDPNGIHFGGSEMHLTSIDLAKFGLLYLNNGKYNGQQIITEDWIKESMKNYVKKENIKWYETYGYLWYPRPFGKHSTYQASGVGGQFLIILPKHELIIITTANANSMVGTTENERNLSDFIINKVIPVSINE</sequence>
<comment type="caution">
    <text evidence="3">The sequence shown here is derived from an EMBL/GenBank/DDBJ whole genome shotgun (WGS) entry which is preliminary data.</text>
</comment>
<dbReference type="GO" id="GO:0016787">
    <property type="term" value="F:hydrolase activity"/>
    <property type="evidence" value="ECO:0007669"/>
    <property type="project" value="UniProtKB-KW"/>
</dbReference>
<accession>A4C151</accession>
<keyword evidence="3" id="KW-0378">Hydrolase</keyword>
<dbReference type="EMBL" id="AAOG01000003">
    <property type="protein sequence ID" value="EAR11854.1"/>
    <property type="molecule type" value="Genomic_DNA"/>
</dbReference>
<dbReference type="eggNOG" id="COG1680">
    <property type="taxonomic scope" value="Bacteria"/>
</dbReference>
<dbReference type="SUPFAM" id="SSF56601">
    <property type="entry name" value="beta-lactamase/transpeptidase-like"/>
    <property type="match status" value="1"/>
</dbReference>
<dbReference type="STRING" id="313594.PI23P_10992"/>
<dbReference type="HOGENOM" id="CLU_030169_1_2_10"/>
<dbReference type="RefSeq" id="WP_004570814.1">
    <property type="nucleotide sequence ID" value="NZ_CH724148.1"/>
</dbReference>
<keyword evidence="4" id="KW-1185">Reference proteome</keyword>
<evidence type="ECO:0000259" key="2">
    <source>
        <dbReference type="Pfam" id="PF00144"/>
    </source>
</evidence>